<accession>A0A382YHJ7</accession>
<name>A0A382YHJ7_9ZZZZ</name>
<evidence type="ECO:0000313" key="1">
    <source>
        <dbReference type="EMBL" id="SVD82449.1"/>
    </source>
</evidence>
<protein>
    <submittedName>
        <fullName evidence="1">Uncharacterized protein</fullName>
    </submittedName>
</protein>
<organism evidence="1">
    <name type="scientific">marine metagenome</name>
    <dbReference type="NCBI Taxonomy" id="408172"/>
    <lineage>
        <taxon>unclassified sequences</taxon>
        <taxon>metagenomes</taxon>
        <taxon>ecological metagenomes</taxon>
    </lineage>
</organism>
<sequence length="87" mass="9939">MKRPLHLILDSHLNPGVSLFWWKHGLRVMEQLVPNEFASTSSRQSLEKLMEQSAWSGWKKVILIGTSSSIQRGFNVLMQANEACRNS</sequence>
<dbReference type="AlphaFoldDB" id="A0A382YHJ7"/>
<reference evidence="1" key="1">
    <citation type="submission" date="2018-05" db="EMBL/GenBank/DDBJ databases">
        <authorList>
            <person name="Lanie J.A."/>
            <person name="Ng W.-L."/>
            <person name="Kazmierczak K.M."/>
            <person name="Andrzejewski T.M."/>
            <person name="Davidsen T.M."/>
            <person name="Wayne K.J."/>
            <person name="Tettelin H."/>
            <person name="Glass J.I."/>
            <person name="Rusch D."/>
            <person name="Podicherti R."/>
            <person name="Tsui H.-C.T."/>
            <person name="Winkler M.E."/>
        </authorList>
    </citation>
    <scope>NUCLEOTIDE SEQUENCE</scope>
</reference>
<proteinExistence type="predicted"/>
<feature type="non-terminal residue" evidence="1">
    <location>
        <position position="87"/>
    </location>
</feature>
<gene>
    <name evidence="1" type="ORF">METZ01_LOCUS435303</name>
</gene>
<dbReference type="EMBL" id="UINC01175694">
    <property type="protein sequence ID" value="SVD82449.1"/>
    <property type="molecule type" value="Genomic_DNA"/>
</dbReference>